<gene>
    <name evidence="1" type="ORF">NZ47_07595</name>
</gene>
<keyword evidence="2" id="KW-1185">Reference proteome</keyword>
<organism evidence="1 2">
    <name type="scientific">Anaerovibrio lipolyticus</name>
    <dbReference type="NCBI Taxonomy" id="82374"/>
    <lineage>
        <taxon>Bacteria</taxon>
        <taxon>Bacillati</taxon>
        <taxon>Bacillota</taxon>
        <taxon>Negativicutes</taxon>
        <taxon>Selenomonadales</taxon>
        <taxon>Selenomonadaceae</taxon>
        <taxon>Anaerovibrio</taxon>
    </lineage>
</organism>
<evidence type="ECO:0000313" key="1">
    <source>
        <dbReference type="EMBL" id="KHM51952.1"/>
    </source>
</evidence>
<sequence length="83" mass="9510">MCQVAINIPEEVLYDTCMNRIEAEQMVKRATALYCYVNHHVSIGYCAEIAGMSEEDFMLFLGQNKVSVFNYDADELQEDFDNA</sequence>
<dbReference type="InterPro" id="IPR005368">
    <property type="entry name" value="UPF0175"/>
</dbReference>
<dbReference type="EMBL" id="JSCE01000157">
    <property type="protein sequence ID" value="KHM51952.1"/>
    <property type="molecule type" value="Genomic_DNA"/>
</dbReference>
<proteinExistence type="predicted"/>
<comment type="caution">
    <text evidence="1">The sequence shown here is derived from an EMBL/GenBank/DDBJ whole genome shotgun (WGS) entry which is preliminary data.</text>
</comment>
<reference evidence="1 2" key="1">
    <citation type="journal article" date="2013" name="PLoS ONE">
        <title>Identification and characterization of three novel lipases belonging to families II and V from Anaerovibrio lipolyticus 5ST.</title>
        <authorList>
            <person name="Prive F."/>
            <person name="Kaderbhai N.N."/>
            <person name="Girdwood S."/>
            <person name="Worgan H.J."/>
            <person name="Pinloche E."/>
            <person name="Scollan N.D."/>
            <person name="Huws S.A."/>
            <person name="Newbold C.J."/>
        </authorList>
    </citation>
    <scope>NUCLEOTIDE SEQUENCE [LARGE SCALE GENOMIC DNA]</scope>
    <source>
        <strain evidence="1 2">5S</strain>
    </source>
</reference>
<evidence type="ECO:0000313" key="2">
    <source>
        <dbReference type="Proteomes" id="UP000030993"/>
    </source>
</evidence>
<dbReference type="Pfam" id="PF03683">
    <property type="entry name" value="UPF0175"/>
    <property type="match status" value="1"/>
</dbReference>
<name>A0A0B2K1A7_9FIRM</name>
<dbReference type="RefSeq" id="WP_039208685.1">
    <property type="nucleotide sequence ID" value="NZ_JSCE01000157.1"/>
</dbReference>
<dbReference type="AlphaFoldDB" id="A0A0B2K1A7"/>
<dbReference type="STRING" id="82374.NZ47_07595"/>
<accession>A0A0B2K1A7</accession>
<protein>
    <submittedName>
        <fullName evidence="1">Antitoxin</fullName>
    </submittedName>
</protein>
<dbReference type="Proteomes" id="UP000030993">
    <property type="component" value="Unassembled WGS sequence"/>
</dbReference>